<sequence>MVMNSTNDAQFEVCTFMQAINISFIHKEFICKYDRANVGASKSLKEIPTCFIVDRWTKLTGKKCGFFGRVQLFSHTVHKCGSRCLDLARRDVDKFQYVINAVDSIQYKFQEVGDADSMSHPSTDLEAYFGYTVQDRVRIQLPPTSVTKGRGKRTKTGVKKAIEQQMHMRMCHHCKQVTSHDSRNYPEQRH</sequence>
<dbReference type="EMBL" id="JAKOGI010000377">
    <property type="protein sequence ID" value="KAJ8435898.1"/>
    <property type="molecule type" value="Genomic_DNA"/>
</dbReference>
<keyword evidence="2" id="KW-1185">Reference proteome</keyword>
<evidence type="ECO:0000313" key="2">
    <source>
        <dbReference type="Proteomes" id="UP001153076"/>
    </source>
</evidence>
<dbReference type="Proteomes" id="UP001153076">
    <property type="component" value="Unassembled WGS sequence"/>
</dbReference>
<comment type="caution">
    <text evidence="1">The sequence shown here is derived from an EMBL/GenBank/DDBJ whole genome shotgun (WGS) entry which is preliminary data.</text>
</comment>
<protein>
    <recommendedName>
        <fullName evidence="3">Protein FAR1-RELATED SEQUENCE</fullName>
    </recommendedName>
</protein>
<accession>A0A9Q1QBA8</accession>
<name>A0A9Q1QBA8_9CARY</name>
<evidence type="ECO:0000313" key="1">
    <source>
        <dbReference type="EMBL" id="KAJ8435898.1"/>
    </source>
</evidence>
<organism evidence="1 2">
    <name type="scientific">Carnegiea gigantea</name>
    <dbReference type="NCBI Taxonomy" id="171969"/>
    <lineage>
        <taxon>Eukaryota</taxon>
        <taxon>Viridiplantae</taxon>
        <taxon>Streptophyta</taxon>
        <taxon>Embryophyta</taxon>
        <taxon>Tracheophyta</taxon>
        <taxon>Spermatophyta</taxon>
        <taxon>Magnoliopsida</taxon>
        <taxon>eudicotyledons</taxon>
        <taxon>Gunneridae</taxon>
        <taxon>Pentapetalae</taxon>
        <taxon>Caryophyllales</taxon>
        <taxon>Cactineae</taxon>
        <taxon>Cactaceae</taxon>
        <taxon>Cactoideae</taxon>
        <taxon>Echinocereeae</taxon>
        <taxon>Carnegiea</taxon>
    </lineage>
</organism>
<gene>
    <name evidence="1" type="ORF">Cgig2_010255</name>
</gene>
<evidence type="ECO:0008006" key="3">
    <source>
        <dbReference type="Google" id="ProtNLM"/>
    </source>
</evidence>
<proteinExistence type="predicted"/>
<reference evidence="1" key="1">
    <citation type="submission" date="2022-04" db="EMBL/GenBank/DDBJ databases">
        <title>Carnegiea gigantea Genome sequencing and assembly v2.</title>
        <authorList>
            <person name="Copetti D."/>
            <person name="Sanderson M.J."/>
            <person name="Burquez A."/>
            <person name="Wojciechowski M.F."/>
        </authorList>
    </citation>
    <scope>NUCLEOTIDE SEQUENCE</scope>
    <source>
        <strain evidence="1">SGP5-SGP5p</strain>
        <tissue evidence="1">Aerial part</tissue>
    </source>
</reference>
<dbReference type="AlphaFoldDB" id="A0A9Q1QBA8"/>